<proteinExistence type="predicted"/>
<name>A0A2P6MV05_9EUKA</name>
<accession>A0A2P6MV05</accession>
<dbReference type="EMBL" id="MDYQ01000378">
    <property type="protein sequence ID" value="PRP75524.1"/>
    <property type="molecule type" value="Genomic_DNA"/>
</dbReference>
<gene>
    <name evidence="2" type="ORF">PROFUN_09010</name>
</gene>
<dbReference type="InParanoid" id="A0A2P6MV05"/>
<sequence>MRRRDEGKIREKEIVTGLFSLGAPLHKAFNIIDLMILEDIFTSMPLPKHHPFLFSPTISISFVTCLTSIRAVIQPASHRLKLQKPRRKLTSCVNSHPASVPSASGRGCCRDFCSTPYTLQLTKRQQHEASSFHDPRAGETKNTHHEHTLRTRLRMTISITNTPTDDGDHAEDISSCHGPNRQVDNLLRILLRILRSDKPSGQITMVTDAKEIVKNPHYALFQELLTQLLPEIRLSDFGPSFEERLVFLINLHNLCITHQSIMNKTRSTIFSCSVQKYNVGGFTITTGLLEGAVRGTIQDDVKHPFLAALGWTPFYLKREPLRHLTLFRPDGDSCPLDIIDLEQLPSQLQQMKKLHMSRVSMDSTRHRIMVPSGLQEYLSEMQALQRDVDIRMILNKDLNSCGFTLKSMITGDYKVVLVRNKRSDFCIPMSPQLDGSA</sequence>
<dbReference type="Proteomes" id="UP000241769">
    <property type="component" value="Unassembled WGS sequence"/>
</dbReference>
<protein>
    <submittedName>
        <fullName evidence="2">Uncharacterized protein</fullName>
    </submittedName>
</protein>
<evidence type="ECO:0000313" key="2">
    <source>
        <dbReference type="EMBL" id="PRP75524.1"/>
    </source>
</evidence>
<feature type="compositionally biased region" description="Basic and acidic residues" evidence="1">
    <location>
        <begin position="125"/>
        <end position="147"/>
    </location>
</feature>
<reference evidence="2 3" key="1">
    <citation type="journal article" date="2018" name="Genome Biol. Evol.">
        <title>Multiple Roots of Fruiting Body Formation in Amoebozoa.</title>
        <authorList>
            <person name="Hillmann F."/>
            <person name="Forbes G."/>
            <person name="Novohradska S."/>
            <person name="Ferling I."/>
            <person name="Riege K."/>
            <person name="Groth M."/>
            <person name="Westermann M."/>
            <person name="Marz M."/>
            <person name="Spaller T."/>
            <person name="Winckler T."/>
            <person name="Schaap P."/>
            <person name="Glockner G."/>
        </authorList>
    </citation>
    <scope>NUCLEOTIDE SEQUENCE [LARGE SCALE GENOMIC DNA]</scope>
    <source>
        <strain evidence="2 3">Jena</strain>
    </source>
</reference>
<evidence type="ECO:0000313" key="3">
    <source>
        <dbReference type="Proteomes" id="UP000241769"/>
    </source>
</evidence>
<organism evidence="2 3">
    <name type="scientific">Planoprotostelium fungivorum</name>
    <dbReference type="NCBI Taxonomy" id="1890364"/>
    <lineage>
        <taxon>Eukaryota</taxon>
        <taxon>Amoebozoa</taxon>
        <taxon>Evosea</taxon>
        <taxon>Variosea</taxon>
        <taxon>Cavosteliida</taxon>
        <taxon>Cavosteliaceae</taxon>
        <taxon>Planoprotostelium</taxon>
    </lineage>
</organism>
<evidence type="ECO:0000256" key="1">
    <source>
        <dbReference type="SAM" id="MobiDB-lite"/>
    </source>
</evidence>
<dbReference type="AlphaFoldDB" id="A0A2P6MV05"/>
<feature type="region of interest" description="Disordered" evidence="1">
    <location>
        <begin position="124"/>
        <end position="147"/>
    </location>
</feature>
<keyword evidence="3" id="KW-1185">Reference proteome</keyword>
<comment type="caution">
    <text evidence="2">The sequence shown here is derived from an EMBL/GenBank/DDBJ whole genome shotgun (WGS) entry which is preliminary data.</text>
</comment>